<dbReference type="AlphaFoldDB" id="A0A4U6VI08"/>
<feature type="transmembrane region" description="Helical" evidence="1">
    <location>
        <begin position="57"/>
        <end position="75"/>
    </location>
</feature>
<keyword evidence="1" id="KW-0812">Transmembrane</keyword>
<keyword evidence="3" id="KW-1185">Reference proteome</keyword>
<dbReference type="Proteomes" id="UP000298652">
    <property type="component" value="Chromosome 3"/>
</dbReference>
<name>A0A4U6VI08_SETVI</name>
<gene>
    <name evidence="2" type="ORF">SEVIR_3G325900v2</name>
</gene>
<sequence length="124" mass="14981">MILPSYSCVLCLHDKEETLFHLLLECPFAQECWIHQGLFMDLQQEPYSILSTFKHQLQVVPFFMEVIIIISWCIWMTRNDWIFNGIHPTIQGTIIHFKHFFTLVIHRVKDTWKQPMFQWLDQSL</sequence>
<keyword evidence="1" id="KW-0472">Membrane</keyword>
<evidence type="ECO:0008006" key="4">
    <source>
        <dbReference type="Google" id="ProtNLM"/>
    </source>
</evidence>
<evidence type="ECO:0000313" key="3">
    <source>
        <dbReference type="Proteomes" id="UP000298652"/>
    </source>
</evidence>
<accession>A0A4U6VI08</accession>
<keyword evidence="1" id="KW-1133">Transmembrane helix</keyword>
<reference evidence="2" key="1">
    <citation type="submission" date="2019-03" db="EMBL/GenBank/DDBJ databases">
        <title>WGS assembly of Setaria viridis.</title>
        <authorList>
            <person name="Huang P."/>
            <person name="Jenkins J."/>
            <person name="Grimwood J."/>
            <person name="Barry K."/>
            <person name="Healey A."/>
            <person name="Mamidi S."/>
            <person name="Sreedasyam A."/>
            <person name="Shu S."/>
            <person name="Feldman M."/>
            <person name="Wu J."/>
            <person name="Yu Y."/>
            <person name="Chen C."/>
            <person name="Johnson J."/>
            <person name="Rokhsar D."/>
            <person name="Baxter I."/>
            <person name="Schmutz J."/>
            <person name="Brutnell T."/>
            <person name="Kellogg E."/>
        </authorList>
    </citation>
    <scope>NUCLEOTIDE SEQUENCE [LARGE SCALE GENOMIC DNA]</scope>
</reference>
<dbReference type="Gramene" id="TKW28482">
    <property type="protein sequence ID" value="TKW28482"/>
    <property type="gene ID" value="SEVIR_3G325900v2"/>
</dbReference>
<dbReference type="EMBL" id="CM016554">
    <property type="protein sequence ID" value="TKW28482.1"/>
    <property type="molecule type" value="Genomic_DNA"/>
</dbReference>
<evidence type="ECO:0000256" key="1">
    <source>
        <dbReference type="SAM" id="Phobius"/>
    </source>
</evidence>
<evidence type="ECO:0000313" key="2">
    <source>
        <dbReference type="EMBL" id="TKW28482.1"/>
    </source>
</evidence>
<organism evidence="2 3">
    <name type="scientific">Setaria viridis</name>
    <name type="common">Green bristlegrass</name>
    <name type="synonym">Setaria italica subsp. viridis</name>
    <dbReference type="NCBI Taxonomy" id="4556"/>
    <lineage>
        <taxon>Eukaryota</taxon>
        <taxon>Viridiplantae</taxon>
        <taxon>Streptophyta</taxon>
        <taxon>Embryophyta</taxon>
        <taxon>Tracheophyta</taxon>
        <taxon>Spermatophyta</taxon>
        <taxon>Magnoliopsida</taxon>
        <taxon>Liliopsida</taxon>
        <taxon>Poales</taxon>
        <taxon>Poaceae</taxon>
        <taxon>PACMAD clade</taxon>
        <taxon>Panicoideae</taxon>
        <taxon>Panicodae</taxon>
        <taxon>Paniceae</taxon>
        <taxon>Cenchrinae</taxon>
        <taxon>Setaria</taxon>
    </lineage>
</organism>
<proteinExistence type="predicted"/>
<protein>
    <recommendedName>
        <fullName evidence="4">Reverse transcriptase zinc-binding domain-containing protein</fullName>
    </recommendedName>
</protein>